<evidence type="ECO:0000313" key="2">
    <source>
        <dbReference type="EMBL" id="KAH0574376.1"/>
    </source>
</evidence>
<dbReference type="EMBL" id="KI546085">
    <property type="protein sequence ID" value="EST46117.1"/>
    <property type="molecule type" value="Genomic_DNA"/>
</dbReference>
<gene>
    <name evidence="1" type="ORF">SS50377_14111</name>
    <name evidence="2" type="ORF">SS50377_24331</name>
</gene>
<dbReference type="VEuPathDB" id="GiardiaDB:SS50377_24331"/>
<accession>V6LN46</accession>
<evidence type="ECO:0000313" key="3">
    <source>
        <dbReference type="Proteomes" id="UP000018208"/>
    </source>
</evidence>
<proteinExistence type="predicted"/>
<organism evidence="1">
    <name type="scientific">Spironucleus salmonicida</name>
    <dbReference type="NCBI Taxonomy" id="348837"/>
    <lineage>
        <taxon>Eukaryota</taxon>
        <taxon>Metamonada</taxon>
        <taxon>Diplomonadida</taxon>
        <taxon>Hexamitidae</taxon>
        <taxon>Hexamitinae</taxon>
        <taxon>Spironucleus</taxon>
    </lineage>
</organism>
<reference evidence="2" key="2">
    <citation type="submission" date="2020-12" db="EMBL/GenBank/DDBJ databases">
        <title>New Spironucleus salmonicida genome in near-complete chromosomes.</title>
        <authorList>
            <person name="Xu F."/>
            <person name="Kurt Z."/>
            <person name="Jimenez-Gonzalez A."/>
            <person name="Astvaldsson A."/>
            <person name="Andersson J.O."/>
            <person name="Svard S.G."/>
        </authorList>
    </citation>
    <scope>NUCLEOTIDE SEQUENCE</scope>
    <source>
        <strain evidence="2">ATCC 50377</strain>
    </source>
</reference>
<reference evidence="1 2" key="1">
    <citation type="journal article" date="2014" name="PLoS Genet.">
        <title>The Genome of Spironucleus salmonicida Highlights a Fish Pathogen Adapted to Fluctuating Environments.</title>
        <authorList>
            <person name="Xu F."/>
            <person name="Jerlstrom-Hultqvist J."/>
            <person name="Einarsson E."/>
            <person name="Astvaldsson A."/>
            <person name="Svard S.G."/>
            <person name="Andersson J.O."/>
        </authorList>
    </citation>
    <scope>NUCLEOTIDE SEQUENCE</scope>
    <source>
        <strain evidence="2">ATCC 50377</strain>
    </source>
</reference>
<dbReference type="Proteomes" id="UP000018208">
    <property type="component" value="Unassembled WGS sequence"/>
</dbReference>
<name>V6LN46_9EUKA</name>
<sequence length="297" mass="34679">MQLSVSSIGKTMISNAMCLSSMIQTTQEHIQSVYEENEDSDVVQLESNQQEIMSVLKELKSILNQPSPQEIEQTIVQKQLSERQSNLNIKEKLLIEFQRDIEEQHQNQQNEKQTISEVLTRQQQIIDEVQNQIIDADLPQDLDFSLHKSVMNMSRLAPQEIVFPELQQITAMLSYYTQPQMEFLNTTVQDFQVEQFIQSDEFKLLIDFESERDIKLHLFDAWSFKFEQRVKKLLQMHFCIKTSHKKVTPLKMYASDFSDDLETTWLMCLVFLFISGNDIGLHGLQLTGLEPVMMSEM</sequence>
<dbReference type="EMBL" id="AUWU02000004">
    <property type="protein sequence ID" value="KAH0574376.1"/>
    <property type="molecule type" value="Genomic_DNA"/>
</dbReference>
<dbReference type="AlphaFoldDB" id="V6LN46"/>
<keyword evidence="3" id="KW-1185">Reference proteome</keyword>
<protein>
    <submittedName>
        <fullName evidence="1">Uncharacterized protein</fullName>
    </submittedName>
</protein>
<evidence type="ECO:0000313" key="1">
    <source>
        <dbReference type="EMBL" id="EST46117.1"/>
    </source>
</evidence>